<evidence type="ECO:0000256" key="11">
    <source>
        <dbReference type="ARBA" id="ARBA00023136"/>
    </source>
</evidence>
<accession>A0A1H7QM55</accession>
<evidence type="ECO:0000256" key="1">
    <source>
        <dbReference type="ARBA" id="ARBA00004651"/>
    </source>
</evidence>
<comment type="subcellular location">
    <subcellularLocation>
        <location evidence="1">Cell membrane</location>
        <topology evidence="1">Multi-pass membrane protein</topology>
    </subcellularLocation>
</comment>
<keyword evidence="11 12" id="KW-0472">Membrane</keyword>
<dbReference type="InterPro" id="IPR000516">
    <property type="entry name" value="Ni-dep_Hydgase_cyt-B"/>
</dbReference>
<evidence type="ECO:0000256" key="7">
    <source>
        <dbReference type="ARBA" id="ARBA00022723"/>
    </source>
</evidence>
<evidence type="ECO:0000259" key="13">
    <source>
        <dbReference type="Pfam" id="PF01292"/>
    </source>
</evidence>
<dbReference type="PANTHER" id="PTHR30485">
    <property type="entry name" value="NI/FE-HYDROGENASE 1 B-TYPE CYTOCHROME SUBUNIT"/>
    <property type="match status" value="1"/>
</dbReference>
<organism evidence="14 15">
    <name type="scientific">Ectothiorhodospira marina</name>
    <dbReference type="NCBI Taxonomy" id="1396821"/>
    <lineage>
        <taxon>Bacteria</taxon>
        <taxon>Pseudomonadati</taxon>
        <taxon>Pseudomonadota</taxon>
        <taxon>Gammaproteobacteria</taxon>
        <taxon>Chromatiales</taxon>
        <taxon>Ectothiorhodospiraceae</taxon>
        <taxon>Ectothiorhodospira</taxon>
    </lineage>
</organism>
<reference evidence="15" key="1">
    <citation type="submission" date="2016-10" db="EMBL/GenBank/DDBJ databases">
        <authorList>
            <person name="Varghese N."/>
            <person name="Submissions S."/>
        </authorList>
    </citation>
    <scope>NUCLEOTIDE SEQUENCE [LARGE SCALE GENOMIC DNA]</scope>
    <source>
        <strain evidence="15">DSM 241</strain>
    </source>
</reference>
<dbReference type="InterPro" id="IPR016174">
    <property type="entry name" value="Di-haem_cyt_TM"/>
</dbReference>
<evidence type="ECO:0000256" key="4">
    <source>
        <dbReference type="ARBA" id="ARBA00022475"/>
    </source>
</evidence>
<evidence type="ECO:0000256" key="12">
    <source>
        <dbReference type="SAM" id="Phobius"/>
    </source>
</evidence>
<dbReference type="GO" id="GO:0005886">
    <property type="term" value="C:plasma membrane"/>
    <property type="evidence" value="ECO:0007669"/>
    <property type="project" value="UniProtKB-SubCell"/>
</dbReference>
<evidence type="ECO:0000256" key="8">
    <source>
        <dbReference type="ARBA" id="ARBA00022982"/>
    </source>
</evidence>
<gene>
    <name evidence="14" type="ORF">SAMN05444515_11838</name>
</gene>
<evidence type="ECO:0000313" key="15">
    <source>
        <dbReference type="Proteomes" id="UP000199256"/>
    </source>
</evidence>
<dbReference type="GO" id="GO:0022904">
    <property type="term" value="P:respiratory electron transport chain"/>
    <property type="evidence" value="ECO:0007669"/>
    <property type="project" value="InterPro"/>
</dbReference>
<dbReference type="InterPro" id="IPR011577">
    <property type="entry name" value="Cyt_b561_bac/Ni-Hgenase"/>
</dbReference>
<dbReference type="PRINTS" id="PR00161">
    <property type="entry name" value="NIHGNASECYTB"/>
</dbReference>
<dbReference type="STRING" id="1396821.SAMN05444515_11838"/>
<keyword evidence="5" id="KW-0349">Heme</keyword>
<dbReference type="RefSeq" id="WP_090255188.1">
    <property type="nucleotide sequence ID" value="NZ_FOAA01000018.1"/>
</dbReference>
<feature type="transmembrane region" description="Helical" evidence="12">
    <location>
        <begin position="152"/>
        <end position="175"/>
    </location>
</feature>
<comment type="similarity">
    <text evidence="2">Belongs to the HupC/HyaC/HydC family.</text>
</comment>
<dbReference type="Gene3D" id="1.20.950.20">
    <property type="entry name" value="Transmembrane di-heme cytochromes, Chain C"/>
    <property type="match status" value="1"/>
</dbReference>
<name>A0A1H7QM55_9GAMM</name>
<evidence type="ECO:0000313" key="14">
    <source>
        <dbReference type="EMBL" id="SEL49032.1"/>
    </source>
</evidence>
<dbReference type="EMBL" id="FOAA01000018">
    <property type="protein sequence ID" value="SEL49032.1"/>
    <property type="molecule type" value="Genomic_DNA"/>
</dbReference>
<protein>
    <submittedName>
        <fullName evidence="14">Thiosulfate reductase cytochrome b subunit</fullName>
    </submittedName>
</protein>
<dbReference type="Proteomes" id="UP000199256">
    <property type="component" value="Unassembled WGS sequence"/>
</dbReference>
<evidence type="ECO:0000256" key="6">
    <source>
        <dbReference type="ARBA" id="ARBA00022692"/>
    </source>
</evidence>
<dbReference type="AlphaFoldDB" id="A0A1H7QM55"/>
<evidence type="ECO:0000256" key="5">
    <source>
        <dbReference type="ARBA" id="ARBA00022617"/>
    </source>
</evidence>
<keyword evidence="15" id="KW-1185">Reference proteome</keyword>
<evidence type="ECO:0000256" key="3">
    <source>
        <dbReference type="ARBA" id="ARBA00022448"/>
    </source>
</evidence>
<keyword evidence="3" id="KW-0813">Transport</keyword>
<evidence type="ECO:0000256" key="10">
    <source>
        <dbReference type="ARBA" id="ARBA00023004"/>
    </source>
</evidence>
<evidence type="ECO:0000256" key="9">
    <source>
        <dbReference type="ARBA" id="ARBA00022989"/>
    </source>
</evidence>
<dbReference type="SUPFAM" id="SSF81342">
    <property type="entry name" value="Transmembrane di-heme cytochromes"/>
    <property type="match status" value="1"/>
</dbReference>
<proteinExistence type="inferred from homology"/>
<keyword evidence="9 12" id="KW-1133">Transmembrane helix</keyword>
<feature type="domain" description="Cytochrome b561 bacterial/Ni-hydrogenase" evidence="13">
    <location>
        <begin position="7"/>
        <end position="194"/>
    </location>
</feature>
<dbReference type="InterPro" id="IPR051542">
    <property type="entry name" value="Hydrogenase_cytochrome"/>
</dbReference>
<keyword evidence="8" id="KW-0249">Electron transport</keyword>
<sequence length="203" mass="22958">MSSFRIFTLYERFWHWSQALLIFGLVLTGLEIHGTHGLLGYDAAFSTHIVLAWALIVLWAFTIFWHVVTGEWRQYVPSHRGMLAVMMYYAYGIFSGEAKPYTQTPSSKHNPLQRMAYFSFKAAIAPALWISGLLLLFYAAWRGTALEGVISFATVAYVHVAATFALLVFVIGHVYMAGTTGDPWYAYVKSMFTGIKEDRSGHH</sequence>
<dbReference type="Pfam" id="PF01292">
    <property type="entry name" value="Ni_hydr_CYTB"/>
    <property type="match status" value="1"/>
</dbReference>
<dbReference type="GO" id="GO:0020037">
    <property type="term" value="F:heme binding"/>
    <property type="evidence" value="ECO:0007669"/>
    <property type="project" value="TreeGrafter"/>
</dbReference>
<evidence type="ECO:0000256" key="2">
    <source>
        <dbReference type="ARBA" id="ARBA00008622"/>
    </source>
</evidence>
<dbReference type="OrthoDB" id="1117555at2"/>
<feature type="transmembrane region" description="Helical" evidence="12">
    <location>
        <begin position="116"/>
        <end position="140"/>
    </location>
</feature>
<dbReference type="PANTHER" id="PTHR30485:SF1">
    <property type="entry name" value="CYTOCHROME YDHU-RELATED"/>
    <property type="match status" value="1"/>
</dbReference>
<dbReference type="GO" id="GO:0009055">
    <property type="term" value="F:electron transfer activity"/>
    <property type="evidence" value="ECO:0007669"/>
    <property type="project" value="InterPro"/>
</dbReference>
<keyword evidence="10" id="KW-0408">Iron</keyword>
<dbReference type="GO" id="GO:0005506">
    <property type="term" value="F:iron ion binding"/>
    <property type="evidence" value="ECO:0007669"/>
    <property type="project" value="InterPro"/>
</dbReference>
<feature type="transmembrane region" description="Helical" evidence="12">
    <location>
        <begin position="50"/>
        <end position="68"/>
    </location>
</feature>
<keyword evidence="7" id="KW-0479">Metal-binding</keyword>
<keyword evidence="4" id="KW-1003">Cell membrane</keyword>
<keyword evidence="6 12" id="KW-0812">Transmembrane</keyword>